<dbReference type="SUPFAM" id="SSF53474">
    <property type="entry name" value="alpha/beta-Hydrolases"/>
    <property type="match status" value="1"/>
</dbReference>
<dbReference type="InterPro" id="IPR029058">
    <property type="entry name" value="AB_hydrolase_fold"/>
</dbReference>
<dbReference type="Pfam" id="PF02230">
    <property type="entry name" value="Abhydrolase_2"/>
    <property type="match status" value="1"/>
</dbReference>
<evidence type="ECO:0000256" key="2">
    <source>
        <dbReference type="ARBA" id="ARBA00022801"/>
    </source>
</evidence>
<proteinExistence type="inferred from homology"/>
<evidence type="ECO:0000259" key="3">
    <source>
        <dbReference type="Pfam" id="PF02230"/>
    </source>
</evidence>
<dbReference type="AlphaFoldDB" id="A0A2P6VS03"/>
<keyword evidence="2" id="KW-0378">Hydrolase</keyword>
<feature type="domain" description="Phospholipase/carboxylesterase/thioesterase" evidence="3">
    <location>
        <begin position="16"/>
        <end position="225"/>
    </location>
</feature>
<dbReference type="PANTHER" id="PTHR10655:SF17">
    <property type="entry name" value="LYSOPHOSPHOLIPASE-LIKE PROTEIN 1"/>
    <property type="match status" value="1"/>
</dbReference>
<sequence length="475" mass="49992">MPLHPFGPVIRQPALGRHTGSVILLHGLGDTGDGWAPVGPQLRLPHIKFVYPTAPTRPITVNMGMKMPGWFDISHLDQAGLQDMMKGKPFDPQGTAEAVEHVGGLIAEEVAAGIPLNRIVVGGFSQGGHVAYKTALTHPDPLGGCIALSTWLEPSLKDVPAANLAIPFFCGHGSVDNLIPPVIATTTQGVLEGMGCSNVEFHMYTGMGHSSCPQELRDVREWLLKVLPDNPPTREEVRAMSGAQLKAFLRAKGVDTRGMLEKGEMVEAALAALQLVALLPAPRSGLPRPADFADAAETFIQLSAMVVRLGKLDAVVKRQTGLPVATQAFVSRSARLLGIAAHAACGMPEAGRQLATDVGAAAAACMAGSWMVVLRHLSAQEPARAAVEAGVMLACCARVLQALEALGTAGAAALIREEAALDWLSYASASLNLVIGVHSVITPAAGLAALKPLKRLATVWHRILRLGSSKLRNGW</sequence>
<keyword evidence="5" id="KW-1185">Reference proteome</keyword>
<dbReference type="GO" id="GO:0052689">
    <property type="term" value="F:carboxylic ester hydrolase activity"/>
    <property type="evidence" value="ECO:0007669"/>
    <property type="project" value="TreeGrafter"/>
</dbReference>
<dbReference type="InterPro" id="IPR003140">
    <property type="entry name" value="PLipase/COase/thioEstase"/>
</dbReference>
<gene>
    <name evidence="4" type="primary">g811</name>
    <name evidence="4" type="ORF">C2E20_0811</name>
</gene>
<comment type="caution">
    <text evidence="4">The sequence shown here is derived from an EMBL/GenBank/DDBJ whole genome shotgun (WGS) entry which is preliminary data.</text>
</comment>
<name>A0A2P6VS03_9CHLO</name>
<dbReference type="PANTHER" id="PTHR10655">
    <property type="entry name" value="LYSOPHOSPHOLIPASE-RELATED"/>
    <property type="match status" value="1"/>
</dbReference>
<accession>A0A2P6VS03</accession>
<dbReference type="STRING" id="554055.A0A2P6VS03"/>
<evidence type="ECO:0000313" key="5">
    <source>
        <dbReference type="Proteomes" id="UP000239649"/>
    </source>
</evidence>
<dbReference type="Gene3D" id="3.40.50.1820">
    <property type="entry name" value="alpha/beta hydrolase"/>
    <property type="match status" value="1"/>
</dbReference>
<protein>
    <submittedName>
        <fullName evidence="4">Acyl-thioesterase 2</fullName>
    </submittedName>
</protein>
<dbReference type="GO" id="GO:0008474">
    <property type="term" value="F:palmitoyl-(protein) hydrolase activity"/>
    <property type="evidence" value="ECO:0007669"/>
    <property type="project" value="TreeGrafter"/>
</dbReference>
<dbReference type="Proteomes" id="UP000239649">
    <property type="component" value="Unassembled WGS sequence"/>
</dbReference>
<evidence type="ECO:0000313" key="4">
    <source>
        <dbReference type="EMBL" id="PSC76869.1"/>
    </source>
</evidence>
<dbReference type="GO" id="GO:0005737">
    <property type="term" value="C:cytoplasm"/>
    <property type="evidence" value="ECO:0007669"/>
    <property type="project" value="TreeGrafter"/>
</dbReference>
<reference evidence="4 5" key="1">
    <citation type="journal article" date="2018" name="Plant J.">
        <title>Genome sequences of Chlorella sorokiniana UTEX 1602 and Micractinium conductrix SAG 241.80: implications to maltose excretion by a green alga.</title>
        <authorList>
            <person name="Arriola M.B."/>
            <person name="Velmurugan N."/>
            <person name="Zhang Y."/>
            <person name="Plunkett M.H."/>
            <person name="Hondzo H."/>
            <person name="Barney B.M."/>
        </authorList>
    </citation>
    <scope>NUCLEOTIDE SEQUENCE [LARGE SCALE GENOMIC DNA]</scope>
    <source>
        <strain evidence="4 5">SAG 241.80</strain>
    </source>
</reference>
<dbReference type="OrthoDB" id="2418081at2759"/>
<dbReference type="InterPro" id="IPR050565">
    <property type="entry name" value="LYPA1-2/EST-like"/>
</dbReference>
<organism evidence="4 5">
    <name type="scientific">Micractinium conductrix</name>
    <dbReference type="NCBI Taxonomy" id="554055"/>
    <lineage>
        <taxon>Eukaryota</taxon>
        <taxon>Viridiplantae</taxon>
        <taxon>Chlorophyta</taxon>
        <taxon>core chlorophytes</taxon>
        <taxon>Trebouxiophyceae</taxon>
        <taxon>Chlorellales</taxon>
        <taxon>Chlorellaceae</taxon>
        <taxon>Chlorella clade</taxon>
        <taxon>Micractinium</taxon>
    </lineage>
</organism>
<comment type="similarity">
    <text evidence="1">Belongs to the AB hydrolase superfamily. AB hydrolase 2 family.</text>
</comment>
<evidence type="ECO:0000256" key="1">
    <source>
        <dbReference type="ARBA" id="ARBA00006499"/>
    </source>
</evidence>
<dbReference type="EMBL" id="LHPF02000001">
    <property type="protein sequence ID" value="PSC76869.1"/>
    <property type="molecule type" value="Genomic_DNA"/>
</dbReference>